<feature type="chain" id="PRO_5022710881" description="Type II secretion system protein GspC N-terminal domain-containing protein" evidence="1">
    <location>
        <begin position="22"/>
        <end position="127"/>
    </location>
</feature>
<protein>
    <recommendedName>
        <fullName evidence="4">Type II secretion system protein GspC N-terminal domain-containing protein</fullName>
    </recommendedName>
</protein>
<reference evidence="2 3" key="1">
    <citation type="submission" date="2019-08" db="EMBL/GenBank/DDBJ databases">
        <title>Pelomicrobium methylotrophicum gen. nov., sp. nov. a moderately thermophilic, facultatively anaerobic, lithoautotrophic and methylotrophic bacterium isolated from a terrestrial mud volcano.</title>
        <authorList>
            <person name="Slobodkina G.B."/>
            <person name="Merkel A.Y."/>
            <person name="Slobodkin A.I."/>
        </authorList>
    </citation>
    <scope>NUCLEOTIDE SEQUENCE [LARGE SCALE GENOMIC DNA]</scope>
    <source>
        <strain evidence="2 3">SM250</strain>
    </source>
</reference>
<accession>A0A5C7EZQ4</accession>
<organism evidence="2 3">
    <name type="scientific">Pelomicrobium methylotrophicum</name>
    <dbReference type="NCBI Taxonomy" id="2602750"/>
    <lineage>
        <taxon>Bacteria</taxon>
        <taxon>Pseudomonadati</taxon>
        <taxon>Pseudomonadota</taxon>
        <taxon>Hydrogenophilia</taxon>
        <taxon>Hydrogenophilia incertae sedis</taxon>
        <taxon>Pelomicrobium</taxon>
    </lineage>
</organism>
<evidence type="ECO:0008006" key="4">
    <source>
        <dbReference type="Google" id="ProtNLM"/>
    </source>
</evidence>
<dbReference type="AlphaFoldDB" id="A0A5C7EZQ4"/>
<comment type="caution">
    <text evidence="2">The sequence shown here is derived from an EMBL/GenBank/DDBJ whole genome shotgun (WGS) entry which is preliminary data.</text>
</comment>
<evidence type="ECO:0000256" key="1">
    <source>
        <dbReference type="SAM" id="SignalP"/>
    </source>
</evidence>
<dbReference type="EMBL" id="VPFL01000004">
    <property type="protein sequence ID" value="TXF12862.1"/>
    <property type="molecule type" value="Genomic_DNA"/>
</dbReference>
<dbReference type="InParanoid" id="A0A5C7EZQ4"/>
<evidence type="ECO:0000313" key="3">
    <source>
        <dbReference type="Proteomes" id="UP000321201"/>
    </source>
</evidence>
<keyword evidence="1" id="KW-0732">Signal</keyword>
<proteinExistence type="predicted"/>
<dbReference type="Proteomes" id="UP000321201">
    <property type="component" value="Unassembled WGS sequence"/>
</dbReference>
<dbReference type="RefSeq" id="WP_147798943.1">
    <property type="nucleotide sequence ID" value="NZ_VPFL01000004.1"/>
</dbReference>
<name>A0A5C7EZQ4_9PROT</name>
<sequence>MIALRPVLLLLLLAFALGARAADPLGRLFFTPEQREALERKRPQAAPPTTGITVNGLVQRSDGKATVWINGTAHPAPPSTPGKGIAVQPDSSTVIVTTPSQKIRVKVGETIAPAPTAGMSLGHQDSP</sequence>
<dbReference type="OrthoDB" id="9181795at2"/>
<evidence type="ECO:0000313" key="2">
    <source>
        <dbReference type="EMBL" id="TXF12862.1"/>
    </source>
</evidence>
<feature type="signal peptide" evidence="1">
    <location>
        <begin position="1"/>
        <end position="21"/>
    </location>
</feature>
<keyword evidence="3" id="KW-1185">Reference proteome</keyword>
<gene>
    <name evidence="2" type="ORF">FR698_04280</name>
</gene>